<proteinExistence type="predicted"/>
<dbReference type="EMBL" id="CM047945">
    <property type="protein sequence ID" value="KAI9898192.1"/>
    <property type="molecule type" value="Genomic_DNA"/>
</dbReference>
<keyword evidence="2" id="KW-1185">Reference proteome</keyword>
<accession>A0ACC0UVN3</accession>
<gene>
    <name evidence="1" type="ORF">N3K66_006552</name>
</gene>
<protein>
    <submittedName>
        <fullName evidence="1">Uncharacterized protein</fullName>
    </submittedName>
</protein>
<name>A0ACC0UVN3_9HYPO</name>
<dbReference type="Proteomes" id="UP001163324">
    <property type="component" value="Chromosome 6"/>
</dbReference>
<sequence length="715" mass="78274">MFSRNQDNKGAYPQVPDSLRSDSVEMNPYNKAIQPRADTAPSITPYLGLRARLSQMWLNPLTILPVIVLIGIMLLVGELDEKVDDAKAKALSACTKVEDVGSAIASMPHYLSLGVNDMTASGIESAISAMVTTLELILTGVEALIVFYIDFLVGTYTCLIVALVHGSLEAVASVAEDATDAFNKVVDGAASSIESISKGIEDTLKKITSGIEDSLFGDVLPSLPDIDFSDPIKKLKDFDLDADDFAKDVRKLNDDLPNFDEVKNLTKEAVSIPFDFVRKALNESYSNYKFDRDVFPLAQKEQMTFCSENDALNGFFDGLSKLVEKAQKVFIAVLVILAVAFIALMVWSEIKRWRREQQHARLIEQMRYDAMDLVYISSRPMTSSFGIKLASQFKGKSQILVRWCWAYATTPRALFVLWLAMAGFFFCLCQVILLNTIKAKVPELSAEVGGFADEVVTKISDVSDSWAQDANGVIKGLNDDINNDLLGYVANATDAVNDTLTVFMESMNEGLETVFNGTILIDPIKAVLHCVIGEKVENVQDGLTWVHDHAKISLPLLPNDTFSMGASESVSGDNDLTTFLASPSSVTTDEVSGAINKVVEWLQKKINRFAIVSTGLLLVYVIVVLIGVARMLAGMAMRDKGRAEGGTRYNTGDDGIVPDAAAQRTGFDHYGYETRVDRGATDMQGAVTVEKPAAIPRKVIPRENPFDDYTAPPSY</sequence>
<evidence type="ECO:0000313" key="2">
    <source>
        <dbReference type="Proteomes" id="UP001163324"/>
    </source>
</evidence>
<reference evidence="1" key="1">
    <citation type="submission" date="2022-10" db="EMBL/GenBank/DDBJ databases">
        <title>Complete Genome of Trichothecium roseum strain YXFP-22015, a Plant Pathogen Isolated from Citrus.</title>
        <authorList>
            <person name="Wang Y."/>
            <person name="Zhu L."/>
        </authorList>
    </citation>
    <scope>NUCLEOTIDE SEQUENCE</scope>
    <source>
        <strain evidence="1">YXFP-22015</strain>
    </source>
</reference>
<organism evidence="1 2">
    <name type="scientific">Trichothecium roseum</name>
    <dbReference type="NCBI Taxonomy" id="47278"/>
    <lineage>
        <taxon>Eukaryota</taxon>
        <taxon>Fungi</taxon>
        <taxon>Dikarya</taxon>
        <taxon>Ascomycota</taxon>
        <taxon>Pezizomycotina</taxon>
        <taxon>Sordariomycetes</taxon>
        <taxon>Hypocreomycetidae</taxon>
        <taxon>Hypocreales</taxon>
        <taxon>Hypocreales incertae sedis</taxon>
        <taxon>Trichothecium</taxon>
    </lineage>
</organism>
<comment type="caution">
    <text evidence="1">The sequence shown here is derived from an EMBL/GenBank/DDBJ whole genome shotgun (WGS) entry which is preliminary data.</text>
</comment>
<evidence type="ECO:0000313" key="1">
    <source>
        <dbReference type="EMBL" id="KAI9898192.1"/>
    </source>
</evidence>